<organism evidence="3 4">
    <name type="scientific">Pseudotabrizicola algicola</name>
    <dbReference type="NCBI Taxonomy" id="2709381"/>
    <lineage>
        <taxon>Bacteria</taxon>
        <taxon>Pseudomonadati</taxon>
        <taxon>Pseudomonadota</taxon>
        <taxon>Alphaproteobacteria</taxon>
        <taxon>Rhodobacterales</taxon>
        <taxon>Paracoccaceae</taxon>
        <taxon>Pseudotabrizicola</taxon>
    </lineage>
</organism>
<feature type="chain" id="PRO_5025663402" evidence="1">
    <location>
        <begin position="31"/>
        <end position="162"/>
    </location>
</feature>
<dbReference type="AlphaFoldDB" id="A0A6B3RKI5"/>
<dbReference type="Gene3D" id="1.20.1260.10">
    <property type="match status" value="1"/>
</dbReference>
<comment type="caution">
    <text evidence="3">The sequence shown here is derived from an EMBL/GenBank/DDBJ whole genome shotgun (WGS) entry which is preliminary data.</text>
</comment>
<accession>A0A6B3RKI5</accession>
<keyword evidence="1" id="KW-0732">Signal</keyword>
<protein>
    <submittedName>
        <fullName evidence="3">DUF305 domain-containing protein</fullName>
    </submittedName>
</protein>
<evidence type="ECO:0000259" key="2">
    <source>
        <dbReference type="Pfam" id="PF03713"/>
    </source>
</evidence>
<dbReference type="PANTHER" id="PTHR36933">
    <property type="entry name" value="SLL0788 PROTEIN"/>
    <property type="match status" value="1"/>
</dbReference>
<proteinExistence type="predicted"/>
<feature type="domain" description="DUF305" evidence="2">
    <location>
        <begin position="105"/>
        <end position="161"/>
    </location>
</feature>
<evidence type="ECO:0000256" key="1">
    <source>
        <dbReference type="SAM" id="SignalP"/>
    </source>
</evidence>
<dbReference type="PANTHER" id="PTHR36933:SF1">
    <property type="entry name" value="SLL0788 PROTEIN"/>
    <property type="match status" value="1"/>
</dbReference>
<feature type="signal peptide" evidence="1">
    <location>
        <begin position="1"/>
        <end position="30"/>
    </location>
</feature>
<dbReference type="Proteomes" id="UP000481421">
    <property type="component" value="Unassembled WGS sequence"/>
</dbReference>
<evidence type="ECO:0000313" key="4">
    <source>
        <dbReference type="Proteomes" id="UP000481421"/>
    </source>
</evidence>
<gene>
    <name evidence="3" type="ORF">G3572_05360</name>
</gene>
<sequence>MTDQKEKRMKKTALALTAAALAVAGGIAFAQMKGMDHSAMGHGNGGHGAMDHGTMDHGSMGDMPMMNHASLIPPEFADDPATKAYAAAMDKMMADMMVPFTGDPDVDFMVGMIPHHEAAVAMAQIALQYGTDPEVRALAQEVIAAQEREIAQMKAWLAARGR</sequence>
<dbReference type="InterPro" id="IPR012347">
    <property type="entry name" value="Ferritin-like"/>
</dbReference>
<dbReference type="EMBL" id="JAAIKE010000001">
    <property type="protein sequence ID" value="NEX45623.1"/>
    <property type="molecule type" value="Genomic_DNA"/>
</dbReference>
<evidence type="ECO:0000313" key="3">
    <source>
        <dbReference type="EMBL" id="NEX45623.1"/>
    </source>
</evidence>
<keyword evidence="4" id="KW-1185">Reference proteome</keyword>
<name>A0A6B3RKI5_9RHOB</name>
<reference evidence="3 4" key="1">
    <citation type="submission" date="2020-02" db="EMBL/GenBank/DDBJ databases">
        <title>Rhodobacter algicola sp. nov., isolated from microalga culture.</title>
        <authorList>
            <person name="Park C.-Y."/>
        </authorList>
    </citation>
    <scope>NUCLEOTIDE SEQUENCE [LARGE SCALE GENOMIC DNA]</scope>
    <source>
        <strain evidence="3 4">ETT8</strain>
    </source>
</reference>
<dbReference type="InterPro" id="IPR005183">
    <property type="entry name" value="DUF305_CopM-like"/>
</dbReference>
<dbReference type="Pfam" id="PF03713">
    <property type="entry name" value="DUF305"/>
    <property type="match status" value="1"/>
</dbReference>